<dbReference type="PANTHER" id="PTHR12196:SF2">
    <property type="entry name" value="DIPHTHINE--AMMONIA LIGASE"/>
    <property type="match status" value="1"/>
</dbReference>
<dbReference type="FunFam" id="3.40.50.620:FF:000145">
    <property type="entry name" value="ATP-binding domain containing protein"/>
    <property type="match status" value="1"/>
</dbReference>
<dbReference type="RefSeq" id="XP_002425036.1">
    <property type="nucleotide sequence ID" value="XM_002424991.1"/>
</dbReference>
<dbReference type="CDD" id="cd01994">
    <property type="entry name" value="AANH_PF0828-like"/>
    <property type="match status" value="1"/>
</dbReference>
<dbReference type="GO" id="GO:0005524">
    <property type="term" value="F:ATP binding"/>
    <property type="evidence" value="ECO:0007669"/>
    <property type="project" value="UniProtKB-KW"/>
</dbReference>
<protein>
    <recommendedName>
        <fullName evidence="4">Diphthine--ammonia ligase</fullName>
        <ecNumber evidence="3">6.3.1.14</ecNumber>
    </recommendedName>
    <alternativeName>
        <fullName evidence="9">ATP-binding domain-containing protein 4</fullName>
    </alternativeName>
    <alternativeName>
        <fullName evidence="8">Diphthamide synthase</fullName>
    </alternativeName>
    <alternativeName>
        <fullName evidence="10">Diphthamide synthetase</fullName>
    </alternativeName>
    <alternativeName>
        <fullName evidence="11">Protein DPH6 homolog</fullName>
    </alternativeName>
</protein>
<evidence type="ECO:0000256" key="1">
    <source>
        <dbReference type="ARBA" id="ARBA00005156"/>
    </source>
</evidence>
<evidence type="ECO:0000313" key="14">
    <source>
        <dbReference type="EMBL" id="EEB12298.1"/>
    </source>
</evidence>
<dbReference type="Pfam" id="PF01902">
    <property type="entry name" value="Diphthami_syn_2"/>
    <property type="match status" value="1"/>
</dbReference>
<evidence type="ECO:0000256" key="8">
    <source>
        <dbReference type="ARBA" id="ARBA00029814"/>
    </source>
</evidence>
<dbReference type="eggNOG" id="KOG2317">
    <property type="taxonomic scope" value="Eukaryota"/>
</dbReference>
<evidence type="ECO:0000256" key="10">
    <source>
        <dbReference type="ARBA" id="ARBA00031552"/>
    </source>
</evidence>
<dbReference type="FunFam" id="3.30.1330.40:FF:000010">
    <property type="entry name" value="Diphthine--ammonia ligase"/>
    <property type="match status" value="1"/>
</dbReference>
<dbReference type="GO" id="GO:0017178">
    <property type="term" value="F:diphthine-ammonia ligase activity"/>
    <property type="evidence" value="ECO:0007669"/>
    <property type="project" value="UniProtKB-EC"/>
</dbReference>
<dbReference type="CDD" id="cd06156">
    <property type="entry name" value="eu_AANH_C_2"/>
    <property type="match status" value="1"/>
</dbReference>
<name>E0VFZ2_PEDHC</name>
<evidence type="ECO:0000256" key="12">
    <source>
        <dbReference type="ARBA" id="ARBA00048108"/>
    </source>
</evidence>
<dbReference type="EC" id="6.3.1.14" evidence="3"/>
<dbReference type="eggNOG" id="KOG2316">
    <property type="taxonomic scope" value="Eukaryota"/>
</dbReference>
<evidence type="ECO:0000313" key="15">
    <source>
        <dbReference type="EnsemblMetazoa" id="PHUM169970-PA"/>
    </source>
</evidence>
<feature type="domain" description="Diphthamide synthase" evidence="13">
    <location>
        <begin position="1"/>
        <end position="230"/>
    </location>
</feature>
<dbReference type="STRING" id="121224.E0VFZ2"/>
<evidence type="ECO:0000256" key="9">
    <source>
        <dbReference type="ARBA" id="ARBA00031202"/>
    </source>
</evidence>
<sequence>MKLVALISGGKDSIFNILQCISAGHEVVALANIEPDGKEELDSYMYQSVGHQIVSLIAVALALPIYRQKTKGKAQCRSKTYITTHKDEVEDLLRLLQKVKNEMQIEGVSVGAIASDYQRTRVENVCSRLGLISFAFLWKRDQTELLQEMIDAELDAVLIKVACMGLIPDKHLGMHIKEMKPHLLELNTKYGVNVCGEGGEYETLTLDCPLFCKNINIIDQENVVLSENAFAPVAFLNVKKAELTSKDHITDLIDFEQNKIAFIKTVVKNPYNYIEDCVDEISANVNEFVLKTPVNFSEYWKSSALPKNKLGGKEKSQSFTDFLNIHSGLSNLNHSTGMKYEFQDIVFVHVILKTMKDYSYLNKIYSHHLPNIKPPARVCVASELPRDIKIIMTVMAYKSVSRSKKALNMNDSLIKEVLHVQSISHWAPANIGPYSQCVRVGSFYFLAGQIPLIPGTMEILNKPVLHQCKLALRHVTRILQAMDENLNFSSIFQACCYVTSVDMVENIVSLWSYITDNENASVNVVVVNELPRNAQMEWEIVASNLDNLQVKKRTEKIGNFKIFLKKSFFLTPYSSSFICNVSAKREGVTFINNLAEMLTSILKKCLSFIKNEEEDPNLHLHIMRVYHKTSFLDTNHINDIFRPFALEQKVVISSIPVLALKEPDVFLTITGLC</sequence>
<dbReference type="UniPathway" id="UPA00559"/>
<keyword evidence="5" id="KW-0436">Ligase</keyword>
<dbReference type="Proteomes" id="UP000009046">
    <property type="component" value="Unassembled WGS sequence"/>
</dbReference>
<dbReference type="SUPFAM" id="SSF55298">
    <property type="entry name" value="YjgF-like"/>
    <property type="match status" value="2"/>
</dbReference>
<evidence type="ECO:0000313" key="16">
    <source>
        <dbReference type="Proteomes" id="UP000009046"/>
    </source>
</evidence>
<dbReference type="EMBL" id="DS235129">
    <property type="protein sequence ID" value="EEB12298.1"/>
    <property type="molecule type" value="Genomic_DNA"/>
</dbReference>
<dbReference type="InParanoid" id="E0VFZ2"/>
<dbReference type="InterPro" id="IPR030662">
    <property type="entry name" value="DPH6/MJ0570"/>
</dbReference>
<evidence type="ECO:0000256" key="6">
    <source>
        <dbReference type="ARBA" id="ARBA00022741"/>
    </source>
</evidence>
<dbReference type="InterPro" id="IPR035959">
    <property type="entry name" value="RutC-like_sf"/>
</dbReference>
<evidence type="ECO:0000259" key="13">
    <source>
        <dbReference type="Pfam" id="PF01902"/>
    </source>
</evidence>
<evidence type="ECO:0000256" key="7">
    <source>
        <dbReference type="ARBA" id="ARBA00022840"/>
    </source>
</evidence>
<comment type="catalytic activity">
    <reaction evidence="12">
        <text>diphthine-[translation elongation factor 2] + NH4(+) + ATP = diphthamide-[translation elongation factor 2] + AMP + diphosphate + H(+)</text>
        <dbReference type="Rhea" id="RHEA:19753"/>
        <dbReference type="Rhea" id="RHEA-COMP:10172"/>
        <dbReference type="Rhea" id="RHEA-COMP:10174"/>
        <dbReference type="ChEBI" id="CHEBI:15378"/>
        <dbReference type="ChEBI" id="CHEBI:16692"/>
        <dbReference type="ChEBI" id="CHEBI:28938"/>
        <dbReference type="ChEBI" id="CHEBI:30616"/>
        <dbReference type="ChEBI" id="CHEBI:33019"/>
        <dbReference type="ChEBI" id="CHEBI:82696"/>
        <dbReference type="ChEBI" id="CHEBI:456215"/>
        <dbReference type="EC" id="6.3.1.14"/>
    </reaction>
</comment>
<comment type="similarity">
    <text evidence="2">Belongs to the Diphthine--ammonia ligase family.</text>
</comment>
<evidence type="ECO:0000256" key="2">
    <source>
        <dbReference type="ARBA" id="ARBA00008496"/>
    </source>
</evidence>
<dbReference type="KEGG" id="phu:Phum_PHUM169970"/>
<dbReference type="InterPro" id="IPR014729">
    <property type="entry name" value="Rossmann-like_a/b/a_fold"/>
</dbReference>
<dbReference type="SUPFAM" id="SSF52402">
    <property type="entry name" value="Adenine nucleotide alpha hydrolases-like"/>
    <property type="match status" value="1"/>
</dbReference>
<reference evidence="14" key="1">
    <citation type="submission" date="2007-04" db="EMBL/GenBank/DDBJ databases">
        <title>Annotation of Pediculus humanus corporis strain USDA.</title>
        <authorList>
            <person name="Kirkness E."/>
            <person name="Hannick L."/>
            <person name="Hass B."/>
            <person name="Bruggner R."/>
            <person name="Lawson D."/>
            <person name="Bidwell S."/>
            <person name="Joardar V."/>
            <person name="Caler E."/>
            <person name="Walenz B."/>
            <person name="Inman J."/>
            <person name="Schobel S."/>
            <person name="Galinsky K."/>
            <person name="Amedeo P."/>
            <person name="Strausberg R."/>
        </authorList>
    </citation>
    <scope>NUCLEOTIDE SEQUENCE</scope>
    <source>
        <strain evidence="14">USDA</strain>
    </source>
</reference>
<dbReference type="CTD" id="8236691"/>
<keyword evidence="16" id="KW-1185">Reference proteome</keyword>
<organism>
    <name type="scientific">Pediculus humanus subsp. corporis</name>
    <name type="common">Body louse</name>
    <dbReference type="NCBI Taxonomy" id="121224"/>
    <lineage>
        <taxon>Eukaryota</taxon>
        <taxon>Metazoa</taxon>
        <taxon>Ecdysozoa</taxon>
        <taxon>Arthropoda</taxon>
        <taxon>Hexapoda</taxon>
        <taxon>Insecta</taxon>
        <taxon>Pterygota</taxon>
        <taxon>Neoptera</taxon>
        <taxon>Paraneoptera</taxon>
        <taxon>Psocodea</taxon>
        <taxon>Troctomorpha</taxon>
        <taxon>Phthiraptera</taxon>
        <taxon>Anoplura</taxon>
        <taxon>Pediculidae</taxon>
        <taxon>Pediculus</taxon>
    </lineage>
</organism>
<dbReference type="EnsemblMetazoa" id="PHUM169970-RA">
    <property type="protein sequence ID" value="PHUM169970-PA"/>
    <property type="gene ID" value="PHUM169970"/>
</dbReference>
<keyword evidence="7" id="KW-0067">ATP-binding</keyword>
<dbReference type="AlphaFoldDB" id="E0VFZ2"/>
<dbReference type="FunCoup" id="E0VFZ2">
    <property type="interactions" value="128"/>
</dbReference>
<evidence type="ECO:0000256" key="5">
    <source>
        <dbReference type="ARBA" id="ARBA00022598"/>
    </source>
</evidence>
<dbReference type="InterPro" id="IPR006175">
    <property type="entry name" value="YjgF/YER057c/UK114"/>
</dbReference>
<dbReference type="GeneID" id="8236691"/>
<dbReference type="NCBIfam" id="TIGR00290">
    <property type="entry name" value="MJ0570_dom"/>
    <property type="match status" value="1"/>
</dbReference>
<evidence type="ECO:0000256" key="4">
    <source>
        <dbReference type="ARBA" id="ARBA00018426"/>
    </source>
</evidence>
<reference evidence="15" key="3">
    <citation type="submission" date="2021-02" db="UniProtKB">
        <authorList>
            <consortium name="EnsemblMetazoa"/>
        </authorList>
    </citation>
    <scope>IDENTIFICATION</scope>
    <source>
        <strain evidence="15">USDA</strain>
    </source>
</reference>
<dbReference type="OMA" id="HCRLAQS"/>
<dbReference type="GO" id="GO:0017183">
    <property type="term" value="P:protein histidyl modification to diphthamide"/>
    <property type="evidence" value="ECO:0007669"/>
    <property type="project" value="UniProtKB-UniPathway"/>
</dbReference>
<accession>E0VFZ2</accession>
<dbReference type="FunFam" id="3.90.1490.10:FF:000001">
    <property type="entry name" value="Diphthine--ammonia ligase"/>
    <property type="match status" value="1"/>
</dbReference>
<comment type="pathway">
    <text evidence="1">Protein modification; peptidyl-diphthamide biosynthesis.</text>
</comment>
<dbReference type="InterPro" id="IPR002761">
    <property type="entry name" value="Diphthami_syn_dom"/>
</dbReference>
<evidence type="ECO:0000256" key="11">
    <source>
        <dbReference type="ARBA" id="ARBA00032849"/>
    </source>
</evidence>
<dbReference type="Gene3D" id="3.90.1490.10">
    <property type="entry name" value="putative n-type atp pyrophosphatase, domain 2"/>
    <property type="match status" value="1"/>
</dbReference>
<dbReference type="Pfam" id="PF01042">
    <property type="entry name" value="Ribonuc_L-PSP"/>
    <property type="match status" value="1"/>
</dbReference>
<gene>
    <name evidence="15" type="primary">8236691</name>
    <name evidence="14" type="ORF">Phum_PHUM169970</name>
</gene>
<dbReference type="EMBL" id="AAZO01001977">
    <property type="status" value="NOT_ANNOTATED_CDS"/>
    <property type="molecule type" value="Genomic_DNA"/>
</dbReference>
<dbReference type="Gene3D" id="3.40.50.620">
    <property type="entry name" value="HUPs"/>
    <property type="match status" value="1"/>
</dbReference>
<dbReference type="OrthoDB" id="686384at2759"/>
<dbReference type="Gene3D" id="3.30.1330.40">
    <property type="entry name" value="RutC-like"/>
    <property type="match status" value="2"/>
</dbReference>
<dbReference type="HOGENOM" id="CLU_010289_2_1_1"/>
<proteinExistence type="inferred from homology"/>
<keyword evidence="6" id="KW-0547">Nucleotide-binding</keyword>
<evidence type="ECO:0000256" key="3">
    <source>
        <dbReference type="ARBA" id="ARBA00012089"/>
    </source>
</evidence>
<dbReference type="VEuPathDB" id="VectorBase:PHUM169970"/>
<dbReference type="PANTHER" id="PTHR12196">
    <property type="entry name" value="DOMAIN OF UNKNOWN FUNCTION 71 DUF71 -CONTAINING PROTEIN"/>
    <property type="match status" value="1"/>
</dbReference>
<reference evidence="14" key="2">
    <citation type="submission" date="2007-04" db="EMBL/GenBank/DDBJ databases">
        <title>The genome of the human body louse.</title>
        <authorList>
            <consortium name="The Human Body Louse Genome Consortium"/>
            <person name="Kirkness E."/>
            <person name="Walenz B."/>
            <person name="Hass B."/>
            <person name="Bruggner R."/>
            <person name="Strausberg R."/>
        </authorList>
    </citation>
    <scope>NUCLEOTIDE SEQUENCE</scope>
    <source>
        <strain evidence="14">USDA</strain>
    </source>
</reference>